<dbReference type="RefSeq" id="WP_097115130.1">
    <property type="nucleotide sequence ID" value="NZ_CP083931.1"/>
</dbReference>
<dbReference type="AlphaFoldDB" id="A0A286EM89"/>
<keyword evidence="1" id="KW-0732">Signal</keyword>
<gene>
    <name evidence="3" type="ORF">SAMN02746062_02182</name>
</gene>
<protein>
    <recommendedName>
        <fullName evidence="2">Surface-adhesin protein E-like domain-containing protein</fullName>
    </recommendedName>
</protein>
<dbReference type="InterPro" id="IPR031939">
    <property type="entry name" value="Adhesin_E-like"/>
</dbReference>
<dbReference type="EMBL" id="OCNF01000029">
    <property type="protein sequence ID" value="SOD72028.1"/>
    <property type="molecule type" value="Genomic_DNA"/>
</dbReference>
<feature type="chain" id="PRO_5013352616" description="Surface-adhesin protein E-like domain-containing protein" evidence="1">
    <location>
        <begin position="29"/>
        <end position="149"/>
    </location>
</feature>
<accession>A0A286EM89</accession>
<reference evidence="3 4" key="1">
    <citation type="submission" date="2017-09" db="EMBL/GenBank/DDBJ databases">
        <authorList>
            <person name="Ehlers B."/>
            <person name="Leendertz F.H."/>
        </authorList>
    </citation>
    <scope>NUCLEOTIDE SEQUENCE [LARGE SCALE GENOMIC DNA]</scope>
    <source>
        <strain evidence="3 4">DSM 16848</strain>
    </source>
</reference>
<dbReference type="Proteomes" id="UP000219669">
    <property type="component" value="Unassembled WGS sequence"/>
</dbReference>
<dbReference type="OrthoDB" id="8602093at2"/>
<feature type="domain" description="Surface-adhesin protein E-like" evidence="2">
    <location>
        <begin position="38"/>
        <end position="149"/>
    </location>
</feature>
<proteinExistence type="predicted"/>
<dbReference type="Pfam" id="PF16747">
    <property type="entry name" value="Adhesin_E"/>
    <property type="match status" value="1"/>
</dbReference>
<sequence length="149" mass="16690">MLKNSILLFCTTWILAACVSGGAPKQMAAGVPPMAGSWQHLGATNNGNILVSYDTASIRKNGDFMLLRDRKIVINPALERYDDNTPRYKVAVNDWEFHCRNQSYRLAATQFLDENGKILLAQRFTPVEIRPMPISNGSISQKQYALVCR</sequence>
<organism evidence="3 4">
    <name type="scientific">Alysiella filiformis DSM 16848</name>
    <dbReference type="NCBI Taxonomy" id="1120981"/>
    <lineage>
        <taxon>Bacteria</taxon>
        <taxon>Pseudomonadati</taxon>
        <taxon>Pseudomonadota</taxon>
        <taxon>Betaproteobacteria</taxon>
        <taxon>Neisseriales</taxon>
        <taxon>Neisseriaceae</taxon>
        <taxon>Alysiella</taxon>
    </lineage>
</organism>
<evidence type="ECO:0000259" key="2">
    <source>
        <dbReference type="Pfam" id="PF16747"/>
    </source>
</evidence>
<dbReference type="PROSITE" id="PS51257">
    <property type="entry name" value="PROKAR_LIPOPROTEIN"/>
    <property type="match status" value="1"/>
</dbReference>
<name>A0A286EM89_9NEIS</name>
<evidence type="ECO:0000256" key="1">
    <source>
        <dbReference type="SAM" id="SignalP"/>
    </source>
</evidence>
<feature type="signal peptide" evidence="1">
    <location>
        <begin position="1"/>
        <end position="28"/>
    </location>
</feature>
<evidence type="ECO:0000313" key="3">
    <source>
        <dbReference type="EMBL" id="SOD72028.1"/>
    </source>
</evidence>
<keyword evidence="4" id="KW-1185">Reference proteome</keyword>
<evidence type="ECO:0000313" key="4">
    <source>
        <dbReference type="Proteomes" id="UP000219669"/>
    </source>
</evidence>